<gene>
    <name evidence="2" type="ORF">ACFOMD_01505</name>
</gene>
<evidence type="ECO:0000313" key="2">
    <source>
        <dbReference type="EMBL" id="MFC3711228.1"/>
    </source>
</evidence>
<name>A0ABV7X680_9SPHN</name>
<evidence type="ECO:0000313" key="3">
    <source>
        <dbReference type="Proteomes" id="UP001595615"/>
    </source>
</evidence>
<dbReference type="GO" id="GO:0016787">
    <property type="term" value="F:hydrolase activity"/>
    <property type="evidence" value="ECO:0007669"/>
    <property type="project" value="UniProtKB-KW"/>
</dbReference>
<reference evidence="3" key="1">
    <citation type="journal article" date="2019" name="Int. J. Syst. Evol. Microbiol.">
        <title>The Global Catalogue of Microorganisms (GCM) 10K type strain sequencing project: providing services to taxonomists for standard genome sequencing and annotation.</title>
        <authorList>
            <consortium name="The Broad Institute Genomics Platform"/>
            <consortium name="The Broad Institute Genome Sequencing Center for Infectious Disease"/>
            <person name="Wu L."/>
            <person name="Ma J."/>
        </authorList>
    </citation>
    <scope>NUCLEOTIDE SEQUENCE [LARGE SCALE GENOMIC DNA]</scope>
    <source>
        <strain evidence="3">KCTC 42644</strain>
    </source>
</reference>
<dbReference type="PANTHER" id="PTHR46438">
    <property type="entry name" value="ALPHA/BETA-HYDROLASES SUPERFAMILY PROTEIN"/>
    <property type="match status" value="1"/>
</dbReference>
<dbReference type="PRINTS" id="PR00111">
    <property type="entry name" value="ABHYDROLASE"/>
</dbReference>
<dbReference type="Proteomes" id="UP001595615">
    <property type="component" value="Unassembled WGS sequence"/>
</dbReference>
<proteinExistence type="predicted"/>
<dbReference type="Gene3D" id="3.40.50.1820">
    <property type="entry name" value="alpha/beta hydrolase"/>
    <property type="match status" value="1"/>
</dbReference>
<keyword evidence="2" id="KW-0378">Hydrolase</keyword>
<keyword evidence="3" id="KW-1185">Reference proteome</keyword>
<dbReference type="Pfam" id="PF00561">
    <property type="entry name" value="Abhydrolase_1"/>
    <property type="match status" value="1"/>
</dbReference>
<accession>A0ABV7X680</accession>
<dbReference type="InterPro" id="IPR029058">
    <property type="entry name" value="AB_hydrolase_fold"/>
</dbReference>
<dbReference type="PANTHER" id="PTHR46438:SF11">
    <property type="entry name" value="LIPASE-RELATED"/>
    <property type="match status" value="1"/>
</dbReference>
<feature type="domain" description="AB hydrolase-1" evidence="1">
    <location>
        <begin position="28"/>
        <end position="132"/>
    </location>
</feature>
<organism evidence="2 3">
    <name type="scientific">Sphingoaurantiacus capsulatus</name>
    <dbReference type="NCBI Taxonomy" id="1771310"/>
    <lineage>
        <taxon>Bacteria</taxon>
        <taxon>Pseudomonadati</taxon>
        <taxon>Pseudomonadota</taxon>
        <taxon>Alphaproteobacteria</taxon>
        <taxon>Sphingomonadales</taxon>
        <taxon>Sphingosinicellaceae</taxon>
        <taxon>Sphingoaurantiacus</taxon>
    </lineage>
</organism>
<comment type="caution">
    <text evidence="2">The sequence shown here is derived from an EMBL/GenBank/DDBJ whole genome shotgun (WGS) entry which is preliminary data.</text>
</comment>
<protein>
    <submittedName>
        <fullName evidence="2">Alpha/beta fold hydrolase</fullName>
    </submittedName>
</protein>
<evidence type="ECO:0000259" key="1">
    <source>
        <dbReference type="Pfam" id="PF00561"/>
    </source>
</evidence>
<sequence length="279" mass="30695">MQLSAESTSRFVQAGDVRIHYHEAGEGPVLLAIHGGAPGAYGWGNFGQNLAALSQHFRVVIVDLPGYGKSDKPAIATGRYGFYADVFENMLTALGIDRCHIVGLATGGAAGLMMALRRPELIERLIVVAPPVGPSLFAAAPTEGAKHIMGYYGGTGPSREKMQRYLETIIFDKSRITDELIDDRHRVSIDPDFMATAHEGHARSTPVEPIWQRLSEVETETLIIWGRENRVIGFDVGLFMLAQMKRAQLNVYGRTGLWAPWEQTARFNRDVIGFLSADI</sequence>
<dbReference type="SUPFAM" id="SSF53474">
    <property type="entry name" value="alpha/beta-Hydrolases"/>
    <property type="match status" value="1"/>
</dbReference>
<dbReference type="EMBL" id="JBHRXV010000001">
    <property type="protein sequence ID" value="MFC3711228.1"/>
    <property type="molecule type" value="Genomic_DNA"/>
</dbReference>
<dbReference type="RefSeq" id="WP_380855739.1">
    <property type="nucleotide sequence ID" value="NZ_JBHRXV010000001.1"/>
</dbReference>
<dbReference type="InterPro" id="IPR000073">
    <property type="entry name" value="AB_hydrolase_1"/>
</dbReference>